<dbReference type="RefSeq" id="WP_120734599.1">
    <property type="nucleotide sequence ID" value="NZ_CP032568.1"/>
</dbReference>
<evidence type="ECO:0000256" key="1">
    <source>
        <dbReference type="ARBA" id="ARBA00001971"/>
    </source>
</evidence>
<dbReference type="Gene3D" id="1.10.630.10">
    <property type="entry name" value="Cytochrome P450"/>
    <property type="match status" value="1"/>
</dbReference>
<keyword evidence="10" id="KW-1185">Reference proteome</keyword>
<keyword evidence="3 8" id="KW-0349">Heme</keyword>
<name>A0A386Z6F3_9NOCA</name>
<dbReference type="GO" id="GO:0006707">
    <property type="term" value="P:cholesterol catabolic process"/>
    <property type="evidence" value="ECO:0007669"/>
    <property type="project" value="TreeGrafter"/>
</dbReference>
<dbReference type="PRINTS" id="PR00359">
    <property type="entry name" value="BP450"/>
</dbReference>
<dbReference type="OrthoDB" id="142769at2"/>
<keyword evidence="6 8" id="KW-0408">Iron</keyword>
<dbReference type="PANTHER" id="PTHR46696:SF4">
    <property type="entry name" value="BIOTIN BIOSYNTHESIS CYTOCHROME P450"/>
    <property type="match status" value="1"/>
</dbReference>
<evidence type="ECO:0000256" key="8">
    <source>
        <dbReference type="RuleBase" id="RU000461"/>
    </source>
</evidence>
<gene>
    <name evidence="9" type="ORF">D7D52_00775</name>
</gene>
<sequence>MTSPRYRARWFVEHGAARWALRWQARRGNPFAQLLTSPAALRDPYPQIEAMRTQGRLVHHPYTWATADYDLIRTMLRDNRFGAFGPDGVDMPEWLRDRLKSARTPPNPVEPPSLLMIDPPDHTRIRKSVSAAFTPRAIARLRDRVESVTAELLDALPPGGSADLIANFAQQVPIAIISDMLGFPRENRGEFLAWGDAATPLLDIGISWRSWRDAYRAMDVMDRYLDQHLARLRREPGEDILSSLVTAGELDDRELKATASLLMGAGFETTVNLIGNGVVQLLSHPEELAKLRADPELWPQAVDEILRFDPPVMMTGRIVLADTEIDGVALPGGAVVVMSLAGANRDPRKFADPNRFDITRANAREHLTFSSGIHTCLGSSLARMEGVHALRSLFDQFPELTLAGQPERRPLYNLHGYSRMPARLGPRITASMESVAAQ</sequence>
<evidence type="ECO:0000256" key="6">
    <source>
        <dbReference type="ARBA" id="ARBA00023004"/>
    </source>
</evidence>
<dbReference type="FunFam" id="1.10.630.10:FF:000018">
    <property type="entry name" value="Cytochrome P450 monooxygenase"/>
    <property type="match status" value="1"/>
</dbReference>
<dbReference type="PROSITE" id="PS00086">
    <property type="entry name" value="CYTOCHROME_P450"/>
    <property type="match status" value="1"/>
</dbReference>
<dbReference type="InterPro" id="IPR001128">
    <property type="entry name" value="Cyt_P450"/>
</dbReference>
<dbReference type="EMBL" id="CP032568">
    <property type="protein sequence ID" value="AYF72654.1"/>
    <property type="molecule type" value="Genomic_DNA"/>
</dbReference>
<proteinExistence type="inferred from homology"/>
<reference evidence="9 10" key="1">
    <citation type="submission" date="2018-09" db="EMBL/GenBank/DDBJ databases">
        <title>Nocardia yunnanensis sp. nov., an actinomycete isolated from a soil sample.</title>
        <authorList>
            <person name="Zhang J."/>
        </authorList>
    </citation>
    <scope>NUCLEOTIDE SEQUENCE [LARGE SCALE GENOMIC DNA]</scope>
    <source>
        <strain evidence="9 10">CFHS0054</strain>
    </source>
</reference>
<evidence type="ECO:0000256" key="3">
    <source>
        <dbReference type="ARBA" id="ARBA00022617"/>
    </source>
</evidence>
<dbReference type="GO" id="GO:0020037">
    <property type="term" value="F:heme binding"/>
    <property type="evidence" value="ECO:0007669"/>
    <property type="project" value="InterPro"/>
</dbReference>
<dbReference type="KEGG" id="nyu:D7D52_00775"/>
<dbReference type="AlphaFoldDB" id="A0A386Z6F3"/>
<dbReference type="Proteomes" id="UP000267164">
    <property type="component" value="Chromosome"/>
</dbReference>
<dbReference type="GO" id="GO:0008395">
    <property type="term" value="F:steroid hydroxylase activity"/>
    <property type="evidence" value="ECO:0007669"/>
    <property type="project" value="TreeGrafter"/>
</dbReference>
<evidence type="ECO:0000256" key="7">
    <source>
        <dbReference type="ARBA" id="ARBA00023033"/>
    </source>
</evidence>
<keyword evidence="4 8" id="KW-0479">Metal-binding</keyword>
<accession>A0A386Z6F3</accession>
<dbReference type="CDD" id="cd20625">
    <property type="entry name" value="CYP164-like"/>
    <property type="match status" value="1"/>
</dbReference>
<evidence type="ECO:0000256" key="5">
    <source>
        <dbReference type="ARBA" id="ARBA00023002"/>
    </source>
</evidence>
<protein>
    <submittedName>
        <fullName evidence="9">Cytochrome P450</fullName>
    </submittedName>
</protein>
<keyword evidence="5 8" id="KW-0560">Oxidoreductase</keyword>
<evidence type="ECO:0000313" key="9">
    <source>
        <dbReference type="EMBL" id="AYF72654.1"/>
    </source>
</evidence>
<dbReference type="PRINTS" id="PR00385">
    <property type="entry name" value="P450"/>
</dbReference>
<evidence type="ECO:0000313" key="10">
    <source>
        <dbReference type="Proteomes" id="UP000267164"/>
    </source>
</evidence>
<dbReference type="GO" id="GO:0036199">
    <property type="term" value="F:cholest-4-en-3-one 26-monooxygenase activity"/>
    <property type="evidence" value="ECO:0007669"/>
    <property type="project" value="TreeGrafter"/>
</dbReference>
<dbReference type="GO" id="GO:0005506">
    <property type="term" value="F:iron ion binding"/>
    <property type="evidence" value="ECO:0007669"/>
    <property type="project" value="InterPro"/>
</dbReference>
<evidence type="ECO:0000256" key="2">
    <source>
        <dbReference type="ARBA" id="ARBA00010617"/>
    </source>
</evidence>
<dbReference type="InterPro" id="IPR036396">
    <property type="entry name" value="Cyt_P450_sf"/>
</dbReference>
<comment type="cofactor">
    <cofactor evidence="1">
        <name>heme</name>
        <dbReference type="ChEBI" id="CHEBI:30413"/>
    </cofactor>
</comment>
<dbReference type="SUPFAM" id="SSF48264">
    <property type="entry name" value="Cytochrome P450"/>
    <property type="match status" value="1"/>
</dbReference>
<comment type="similarity">
    <text evidence="2 8">Belongs to the cytochrome P450 family.</text>
</comment>
<keyword evidence="7 8" id="KW-0503">Monooxygenase</keyword>
<dbReference type="Pfam" id="PF00067">
    <property type="entry name" value="p450"/>
    <property type="match status" value="1"/>
</dbReference>
<evidence type="ECO:0000256" key="4">
    <source>
        <dbReference type="ARBA" id="ARBA00022723"/>
    </source>
</evidence>
<dbReference type="InterPro" id="IPR017972">
    <property type="entry name" value="Cyt_P450_CS"/>
</dbReference>
<dbReference type="PANTHER" id="PTHR46696">
    <property type="entry name" value="P450, PUTATIVE (EUROFUNG)-RELATED"/>
    <property type="match status" value="1"/>
</dbReference>
<dbReference type="InterPro" id="IPR002397">
    <property type="entry name" value="Cyt_P450_B"/>
</dbReference>
<organism evidence="9 10">
    <name type="scientific">Nocardia yunnanensis</name>
    <dbReference type="NCBI Taxonomy" id="2382165"/>
    <lineage>
        <taxon>Bacteria</taxon>
        <taxon>Bacillati</taxon>
        <taxon>Actinomycetota</taxon>
        <taxon>Actinomycetes</taxon>
        <taxon>Mycobacteriales</taxon>
        <taxon>Nocardiaceae</taxon>
        <taxon>Nocardia</taxon>
    </lineage>
</organism>